<evidence type="ECO:0000256" key="1">
    <source>
        <dbReference type="ARBA" id="ARBA00006926"/>
    </source>
</evidence>
<reference evidence="4" key="1">
    <citation type="journal article" date="2020" name="Fungal Divers.">
        <title>Resolving the Mortierellaceae phylogeny through synthesis of multi-gene phylogenetics and phylogenomics.</title>
        <authorList>
            <person name="Vandepol N."/>
            <person name="Liber J."/>
            <person name="Desiro A."/>
            <person name="Na H."/>
            <person name="Kennedy M."/>
            <person name="Barry K."/>
            <person name="Grigoriev I.V."/>
            <person name="Miller A.N."/>
            <person name="O'Donnell K."/>
            <person name="Stajich J.E."/>
            <person name="Bonito G."/>
        </authorList>
    </citation>
    <scope>NUCLEOTIDE SEQUENCE</scope>
    <source>
        <strain evidence="4">NRRL 2769</strain>
    </source>
</reference>
<name>A0A9P6N399_9FUNG</name>
<dbReference type="GO" id="GO:0034599">
    <property type="term" value="P:cellular response to oxidative stress"/>
    <property type="evidence" value="ECO:0007669"/>
    <property type="project" value="TreeGrafter"/>
</dbReference>
<dbReference type="PANTHER" id="PTHR11592">
    <property type="entry name" value="GLUTATHIONE PEROXIDASE"/>
    <property type="match status" value="1"/>
</dbReference>
<evidence type="ECO:0000256" key="2">
    <source>
        <dbReference type="ARBA" id="ARBA00022559"/>
    </source>
</evidence>
<dbReference type="PROSITE" id="PS51355">
    <property type="entry name" value="GLUTATHIONE_PEROXID_3"/>
    <property type="match status" value="1"/>
</dbReference>
<evidence type="ECO:0000313" key="5">
    <source>
        <dbReference type="Proteomes" id="UP000703661"/>
    </source>
</evidence>
<dbReference type="Pfam" id="PF00255">
    <property type="entry name" value="GSHPx"/>
    <property type="match status" value="1"/>
</dbReference>
<keyword evidence="5" id="KW-1185">Reference proteome</keyword>
<organism evidence="4 5">
    <name type="scientific">Entomortierella chlamydospora</name>
    <dbReference type="NCBI Taxonomy" id="101097"/>
    <lineage>
        <taxon>Eukaryota</taxon>
        <taxon>Fungi</taxon>
        <taxon>Fungi incertae sedis</taxon>
        <taxon>Mucoromycota</taxon>
        <taxon>Mortierellomycotina</taxon>
        <taxon>Mortierellomycetes</taxon>
        <taxon>Mortierellales</taxon>
        <taxon>Mortierellaceae</taxon>
        <taxon>Entomortierella</taxon>
    </lineage>
</organism>
<evidence type="ECO:0000256" key="3">
    <source>
        <dbReference type="ARBA" id="ARBA00023002"/>
    </source>
</evidence>
<dbReference type="InterPro" id="IPR000889">
    <property type="entry name" value="Glutathione_peroxidase"/>
</dbReference>
<feature type="non-terminal residue" evidence="4">
    <location>
        <position position="1"/>
    </location>
</feature>
<protein>
    <submittedName>
        <fullName evidence="4">Glutathione peroxidase gpx1</fullName>
    </submittedName>
</protein>
<sequence length="90" mass="10259">EPGSNEEIESFCSINFGVTFPMMDKVNVNGDNEDPVYAYLKSQKKSLMMSRIKWNFEKFLIAKDGTVYERYASTTTPEHIAKDVEKLLAA</sequence>
<dbReference type="Gene3D" id="3.40.30.10">
    <property type="entry name" value="Glutaredoxin"/>
    <property type="match status" value="1"/>
</dbReference>
<dbReference type="GO" id="GO:0004601">
    <property type="term" value="F:peroxidase activity"/>
    <property type="evidence" value="ECO:0007669"/>
    <property type="project" value="UniProtKB-KW"/>
</dbReference>
<dbReference type="PANTHER" id="PTHR11592:SF78">
    <property type="entry name" value="GLUTATHIONE PEROXIDASE"/>
    <property type="match status" value="1"/>
</dbReference>
<gene>
    <name evidence="4" type="primary">GPX1_1</name>
    <name evidence="4" type="ORF">BGZ80_001447</name>
</gene>
<dbReference type="SUPFAM" id="SSF52833">
    <property type="entry name" value="Thioredoxin-like"/>
    <property type="match status" value="1"/>
</dbReference>
<keyword evidence="3" id="KW-0560">Oxidoreductase</keyword>
<dbReference type="InterPro" id="IPR036249">
    <property type="entry name" value="Thioredoxin-like_sf"/>
</dbReference>
<dbReference type="Proteomes" id="UP000703661">
    <property type="component" value="Unassembled WGS sequence"/>
</dbReference>
<comment type="caution">
    <text evidence="4">The sequence shown here is derived from an EMBL/GenBank/DDBJ whole genome shotgun (WGS) entry which is preliminary data.</text>
</comment>
<accession>A0A9P6N399</accession>
<keyword evidence="2 4" id="KW-0575">Peroxidase</keyword>
<proteinExistence type="inferred from homology"/>
<comment type="similarity">
    <text evidence="1">Belongs to the glutathione peroxidase family.</text>
</comment>
<dbReference type="AlphaFoldDB" id="A0A9P6N399"/>
<dbReference type="EMBL" id="JAAAID010000133">
    <property type="protein sequence ID" value="KAG0021906.1"/>
    <property type="molecule type" value="Genomic_DNA"/>
</dbReference>
<evidence type="ECO:0000313" key="4">
    <source>
        <dbReference type="EMBL" id="KAG0021906.1"/>
    </source>
</evidence>